<evidence type="ECO:0000313" key="2">
    <source>
        <dbReference type="Proteomes" id="UP000317078"/>
    </source>
</evidence>
<name>A0A502G9M2_9PROT</name>
<gene>
    <name evidence="1" type="ORF">EAH89_10795</name>
</gene>
<proteinExistence type="predicted"/>
<dbReference type="Proteomes" id="UP000317078">
    <property type="component" value="Unassembled WGS sequence"/>
</dbReference>
<accession>A0A502G9M2</accession>
<keyword evidence="2" id="KW-1185">Reference proteome</keyword>
<reference evidence="1 2" key="1">
    <citation type="journal article" date="2019" name="Environ. Microbiol.">
        <title>Species interactions and distinct microbial communities in high Arctic permafrost affected cryosols are associated with the CH4 and CO2 gas fluxes.</title>
        <authorList>
            <person name="Altshuler I."/>
            <person name="Hamel J."/>
            <person name="Turney S."/>
            <person name="Magnuson E."/>
            <person name="Levesque R."/>
            <person name="Greer C."/>
            <person name="Whyte L.G."/>
        </authorList>
    </citation>
    <scope>NUCLEOTIDE SEQUENCE [LARGE SCALE GENOMIC DNA]</scope>
    <source>
        <strain evidence="1 2">S9.3B</strain>
    </source>
</reference>
<dbReference type="RefSeq" id="WP_140882835.1">
    <property type="nucleotide sequence ID" value="NZ_RCZP01000008.1"/>
</dbReference>
<evidence type="ECO:0000313" key="1">
    <source>
        <dbReference type="EMBL" id="TPG57413.1"/>
    </source>
</evidence>
<organism evidence="1 2">
    <name type="scientific">Muricoccus nepalensis</name>
    <dbReference type="NCBI Taxonomy" id="1854500"/>
    <lineage>
        <taxon>Bacteria</taxon>
        <taxon>Pseudomonadati</taxon>
        <taxon>Pseudomonadota</taxon>
        <taxon>Alphaproteobacteria</taxon>
        <taxon>Acetobacterales</taxon>
        <taxon>Roseomonadaceae</taxon>
        <taxon>Muricoccus</taxon>
    </lineage>
</organism>
<dbReference type="AlphaFoldDB" id="A0A502G9M2"/>
<dbReference type="OrthoDB" id="8479517at2"/>
<protein>
    <submittedName>
        <fullName evidence="1">Uncharacterized protein</fullName>
    </submittedName>
</protein>
<dbReference type="EMBL" id="RCZP01000008">
    <property type="protein sequence ID" value="TPG57413.1"/>
    <property type="molecule type" value="Genomic_DNA"/>
</dbReference>
<comment type="caution">
    <text evidence="1">The sequence shown here is derived from an EMBL/GenBank/DDBJ whole genome shotgun (WGS) entry which is preliminary data.</text>
</comment>
<sequence>MAKPADIEADLTLEISGSDVTPDRFQRATAAFFDLLGEVGKGVAAKGEPLEWRVQVKQGSNLVGVLPGPRLSQATATGTRRVIVAGLEALQRAAEEPPGFSDRALLCLKRLIGTTPAHDEGDFTIAVWGQKVPVPISGSLADNVRELLNEAYTDQGSVEGHLRTVSEAGGFRIVLYEPLFGRPVRCDVPEHLMSNALTLFGKRVEVFGSISYRRDGEIARVRVEDLVPFPDDQQLPTHDQVRGILRANA</sequence>